<accession>A0A4Y7K264</accession>
<dbReference type="AlphaFoldDB" id="A0A4Y7K264"/>
<dbReference type="Proteomes" id="UP000316621">
    <property type="component" value="Chromosome 6"/>
</dbReference>
<keyword evidence="2" id="KW-1185">Reference proteome</keyword>
<protein>
    <submittedName>
        <fullName evidence="1">Uncharacterized protein</fullName>
    </submittedName>
</protein>
<evidence type="ECO:0000313" key="2">
    <source>
        <dbReference type="Proteomes" id="UP000316621"/>
    </source>
</evidence>
<sequence length="111" mass="12590">MLILGGVMIVAGHECYLGMSEFVGGADLIVENYKYWLPDMYTCNCCAKQGEGEAEKNCSSASNRWCGVVKKRVEEILNCGAALVCQRQRPNWFVQWLKRGKPKLWAQLQRN</sequence>
<dbReference type="Gramene" id="RZC66926">
    <property type="protein sequence ID" value="RZC66926"/>
    <property type="gene ID" value="C5167_010611"/>
</dbReference>
<proteinExistence type="predicted"/>
<reference evidence="1 2" key="1">
    <citation type="journal article" date="2018" name="Science">
        <title>The opium poppy genome and morphinan production.</title>
        <authorList>
            <person name="Guo L."/>
            <person name="Winzer T."/>
            <person name="Yang X."/>
            <person name="Li Y."/>
            <person name="Ning Z."/>
            <person name="He Z."/>
            <person name="Teodor R."/>
            <person name="Lu Y."/>
            <person name="Bowser T.A."/>
            <person name="Graham I.A."/>
            <person name="Ye K."/>
        </authorList>
    </citation>
    <scope>NUCLEOTIDE SEQUENCE [LARGE SCALE GENOMIC DNA]</scope>
    <source>
        <strain evidence="2">cv. HN1</strain>
        <tissue evidence="1">Leaves</tissue>
    </source>
</reference>
<evidence type="ECO:0000313" key="1">
    <source>
        <dbReference type="EMBL" id="RZC66926.1"/>
    </source>
</evidence>
<gene>
    <name evidence="1" type="ORF">C5167_010611</name>
</gene>
<organism evidence="1 2">
    <name type="scientific">Papaver somniferum</name>
    <name type="common">Opium poppy</name>
    <dbReference type="NCBI Taxonomy" id="3469"/>
    <lineage>
        <taxon>Eukaryota</taxon>
        <taxon>Viridiplantae</taxon>
        <taxon>Streptophyta</taxon>
        <taxon>Embryophyta</taxon>
        <taxon>Tracheophyta</taxon>
        <taxon>Spermatophyta</taxon>
        <taxon>Magnoliopsida</taxon>
        <taxon>Ranunculales</taxon>
        <taxon>Papaveraceae</taxon>
        <taxon>Papaveroideae</taxon>
        <taxon>Papaver</taxon>
    </lineage>
</organism>
<name>A0A4Y7K264_PAPSO</name>
<dbReference type="EMBL" id="CM010720">
    <property type="protein sequence ID" value="RZC66926.1"/>
    <property type="molecule type" value="Genomic_DNA"/>
</dbReference>